<dbReference type="OrthoDB" id="6754634at2759"/>
<keyword evidence="2" id="KW-1185">Reference proteome</keyword>
<dbReference type="Proteomes" id="UP000292052">
    <property type="component" value="Unassembled WGS sequence"/>
</dbReference>
<gene>
    <name evidence="1" type="ORF">BDFB_003168</name>
</gene>
<proteinExistence type="predicted"/>
<sequence length="100" mass="11853">MFRKANTIPERNKFCLTKEQIIEDIEAICHTEDQRNKLYYCIDEKPPQEHKFEKIEEFLKGTQDLERNSNILLGLKNEIENLQRQTAEWVTSLKEATGNI</sequence>
<evidence type="ECO:0000313" key="2">
    <source>
        <dbReference type="Proteomes" id="UP000292052"/>
    </source>
</evidence>
<reference evidence="1 2" key="1">
    <citation type="submission" date="2017-03" db="EMBL/GenBank/DDBJ databases">
        <title>Genome of the blue death feigning beetle - Asbolus verrucosus.</title>
        <authorList>
            <person name="Rider S.D."/>
        </authorList>
    </citation>
    <scope>NUCLEOTIDE SEQUENCE [LARGE SCALE GENOMIC DNA]</scope>
    <source>
        <strain evidence="1">Butters</strain>
        <tissue evidence="1">Head and leg muscle</tissue>
    </source>
</reference>
<evidence type="ECO:0000313" key="1">
    <source>
        <dbReference type="EMBL" id="RZC38374.1"/>
    </source>
</evidence>
<comment type="caution">
    <text evidence="1">The sequence shown here is derived from an EMBL/GenBank/DDBJ whole genome shotgun (WGS) entry which is preliminary data.</text>
</comment>
<name>A0A482W031_ASBVE</name>
<protein>
    <submittedName>
        <fullName evidence="1">Uncharacterized protein</fullName>
    </submittedName>
</protein>
<dbReference type="EMBL" id="QDEB01043811">
    <property type="protein sequence ID" value="RZC38374.1"/>
    <property type="molecule type" value="Genomic_DNA"/>
</dbReference>
<organism evidence="1 2">
    <name type="scientific">Asbolus verrucosus</name>
    <name type="common">Desert ironclad beetle</name>
    <dbReference type="NCBI Taxonomy" id="1661398"/>
    <lineage>
        <taxon>Eukaryota</taxon>
        <taxon>Metazoa</taxon>
        <taxon>Ecdysozoa</taxon>
        <taxon>Arthropoda</taxon>
        <taxon>Hexapoda</taxon>
        <taxon>Insecta</taxon>
        <taxon>Pterygota</taxon>
        <taxon>Neoptera</taxon>
        <taxon>Endopterygota</taxon>
        <taxon>Coleoptera</taxon>
        <taxon>Polyphaga</taxon>
        <taxon>Cucujiformia</taxon>
        <taxon>Tenebrionidae</taxon>
        <taxon>Pimeliinae</taxon>
        <taxon>Asbolus</taxon>
    </lineage>
</organism>
<accession>A0A482W031</accession>
<dbReference type="AlphaFoldDB" id="A0A482W031"/>